<comment type="similarity">
    <text evidence="5 11">Belongs to the purine/pyrimidine phosphoribosyltransferase family.</text>
</comment>
<reference evidence="13 14" key="1">
    <citation type="submission" date="2024-06" db="EMBL/GenBank/DDBJ databases">
        <title>The Natural Products Discovery Center: Release of the First 8490 Sequenced Strains for Exploring Actinobacteria Biosynthetic Diversity.</title>
        <authorList>
            <person name="Kalkreuter E."/>
            <person name="Kautsar S.A."/>
            <person name="Yang D."/>
            <person name="Bader C.D."/>
            <person name="Teijaro C.N."/>
            <person name="Fluegel L."/>
            <person name="Davis C.M."/>
            <person name="Simpson J.R."/>
            <person name="Lauterbach L."/>
            <person name="Steele A.D."/>
            <person name="Gui C."/>
            <person name="Meng S."/>
            <person name="Li G."/>
            <person name="Viehrig K."/>
            <person name="Ye F."/>
            <person name="Su P."/>
            <person name="Kiefer A.F."/>
            <person name="Nichols A."/>
            <person name="Cepeda A.J."/>
            <person name="Yan W."/>
            <person name="Fan B."/>
            <person name="Jiang Y."/>
            <person name="Adhikari A."/>
            <person name="Zheng C.-J."/>
            <person name="Schuster L."/>
            <person name="Cowan T.M."/>
            <person name="Smanski M.J."/>
            <person name="Chevrette M.G."/>
            <person name="De Carvalho L.P.S."/>
            <person name="Shen B."/>
        </authorList>
    </citation>
    <scope>NUCLEOTIDE SEQUENCE [LARGE SCALE GENOMIC DNA]</scope>
    <source>
        <strain evidence="13 14">NPDC006434</strain>
    </source>
</reference>
<keyword evidence="8 11" id="KW-0328">Glycosyltransferase</keyword>
<dbReference type="InterPro" id="IPR029057">
    <property type="entry name" value="PRTase-like"/>
</dbReference>
<evidence type="ECO:0000256" key="2">
    <source>
        <dbReference type="ARBA" id="ARBA00003968"/>
    </source>
</evidence>
<name>A0ABV2UQT3_9ACTN</name>
<dbReference type="Pfam" id="PF00156">
    <property type="entry name" value="Pribosyltran"/>
    <property type="match status" value="1"/>
</dbReference>
<gene>
    <name evidence="11" type="primary">apt</name>
    <name evidence="13" type="ORF">ABZZ21_04910</name>
</gene>
<dbReference type="PANTHER" id="PTHR32315">
    <property type="entry name" value="ADENINE PHOSPHORIBOSYLTRANSFERASE"/>
    <property type="match status" value="1"/>
</dbReference>
<evidence type="ECO:0000259" key="12">
    <source>
        <dbReference type="Pfam" id="PF00156"/>
    </source>
</evidence>
<comment type="subunit">
    <text evidence="11">Homodimer.</text>
</comment>
<evidence type="ECO:0000313" key="13">
    <source>
        <dbReference type="EMBL" id="MET9843917.1"/>
    </source>
</evidence>
<evidence type="ECO:0000256" key="9">
    <source>
        <dbReference type="ARBA" id="ARBA00022679"/>
    </source>
</evidence>
<keyword evidence="7 11" id="KW-0963">Cytoplasm</keyword>
<evidence type="ECO:0000256" key="7">
    <source>
        <dbReference type="ARBA" id="ARBA00022490"/>
    </source>
</evidence>
<dbReference type="Proteomes" id="UP001550210">
    <property type="component" value="Unassembled WGS sequence"/>
</dbReference>
<dbReference type="NCBIfam" id="NF002636">
    <property type="entry name" value="PRK02304.1-5"/>
    <property type="match status" value="1"/>
</dbReference>
<keyword evidence="14" id="KW-1185">Reference proteome</keyword>
<dbReference type="NCBIfam" id="TIGR01090">
    <property type="entry name" value="apt"/>
    <property type="match status" value="1"/>
</dbReference>
<dbReference type="SUPFAM" id="SSF53271">
    <property type="entry name" value="PRTase-like"/>
    <property type="match status" value="1"/>
</dbReference>
<evidence type="ECO:0000256" key="5">
    <source>
        <dbReference type="ARBA" id="ARBA00008391"/>
    </source>
</evidence>
<evidence type="ECO:0000256" key="11">
    <source>
        <dbReference type="HAMAP-Rule" id="MF_00004"/>
    </source>
</evidence>
<dbReference type="CDD" id="cd06223">
    <property type="entry name" value="PRTases_typeI"/>
    <property type="match status" value="1"/>
</dbReference>
<feature type="domain" description="Phosphoribosyltransferase" evidence="12">
    <location>
        <begin position="37"/>
        <end position="164"/>
    </location>
</feature>
<evidence type="ECO:0000256" key="1">
    <source>
        <dbReference type="ARBA" id="ARBA00000868"/>
    </source>
</evidence>
<comment type="subcellular location">
    <subcellularLocation>
        <location evidence="3 11">Cytoplasm</location>
    </subcellularLocation>
</comment>
<evidence type="ECO:0000256" key="8">
    <source>
        <dbReference type="ARBA" id="ARBA00022676"/>
    </source>
</evidence>
<dbReference type="Gene3D" id="3.40.50.2020">
    <property type="match status" value="1"/>
</dbReference>
<dbReference type="GO" id="GO:0003999">
    <property type="term" value="F:adenine phosphoribosyltransferase activity"/>
    <property type="evidence" value="ECO:0007669"/>
    <property type="project" value="UniProtKB-EC"/>
</dbReference>
<keyword evidence="9 11" id="KW-0808">Transferase</keyword>
<dbReference type="EC" id="2.4.2.7" evidence="6 11"/>
<proteinExistence type="inferred from homology"/>
<dbReference type="EMBL" id="JBEXPZ010000005">
    <property type="protein sequence ID" value="MET9843917.1"/>
    <property type="molecule type" value="Genomic_DNA"/>
</dbReference>
<organism evidence="13 14">
    <name type="scientific">Streptomyces ossamyceticus</name>
    <dbReference type="NCBI Taxonomy" id="249581"/>
    <lineage>
        <taxon>Bacteria</taxon>
        <taxon>Bacillati</taxon>
        <taxon>Actinomycetota</taxon>
        <taxon>Actinomycetes</taxon>
        <taxon>Kitasatosporales</taxon>
        <taxon>Streptomycetaceae</taxon>
        <taxon>Streptomyces</taxon>
    </lineage>
</organism>
<comment type="caution">
    <text evidence="13">The sequence shown here is derived from an EMBL/GenBank/DDBJ whole genome shotgun (WGS) entry which is preliminary data.</text>
</comment>
<comment type="pathway">
    <text evidence="4 11">Purine metabolism; AMP biosynthesis via salvage pathway; AMP from adenine: step 1/1.</text>
</comment>
<evidence type="ECO:0000256" key="10">
    <source>
        <dbReference type="ARBA" id="ARBA00022726"/>
    </source>
</evidence>
<evidence type="ECO:0000256" key="6">
    <source>
        <dbReference type="ARBA" id="ARBA00011893"/>
    </source>
</evidence>
<dbReference type="HAMAP" id="MF_00004">
    <property type="entry name" value="Aden_phosphoribosyltr"/>
    <property type="match status" value="1"/>
</dbReference>
<dbReference type="NCBIfam" id="NF002634">
    <property type="entry name" value="PRK02304.1-3"/>
    <property type="match status" value="1"/>
</dbReference>
<dbReference type="InterPro" id="IPR005764">
    <property type="entry name" value="Ade_phspho_trans"/>
</dbReference>
<dbReference type="InterPro" id="IPR050054">
    <property type="entry name" value="UPRTase/APRTase"/>
</dbReference>
<protein>
    <recommendedName>
        <fullName evidence="6 11">Adenine phosphoribosyltransferase</fullName>
        <shortName evidence="11">APRT</shortName>
        <ecNumber evidence="6 11">2.4.2.7</ecNumber>
    </recommendedName>
</protein>
<sequence length="187" mass="20034">MIAQEPDGEMPLDRWLAGYIRDVPDHPRPGVLFKDYSALLAEPRAFAAAVDFLAELCSRRRATKVAGLEARGFLLGTPVAVRCELGFVPVRKKGKLPGRTLSRAYELEYGSDVIEIQQDALGPRDRVIVLDDVLATGGTALAAASLIAETGAQVVSVAVLLELGALSGRRRMERDLAGVPLDALITA</sequence>
<accession>A0ABV2UQT3</accession>
<keyword evidence="10 11" id="KW-0660">Purine salvage</keyword>
<evidence type="ECO:0000313" key="14">
    <source>
        <dbReference type="Proteomes" id="UP001550210"/>
    </source>
</evidence>
<comment type="catalytic activity">
    <reaction evidence="1 11">
        <text>AMP + diphosphate = 5-phospho-alpha-D-ribose 1-diphosphate + adenine</text>
        <dbReference type="Rhea" id="RHEA:16609"/>
        <dbReference type="ChEBI" id="CHEBI:16708"/>
        <dbReference type="ChEBI" id="CHEBI:33019"/>
        <dbReference type="ChEBI" id="CHEBI:58017"/>
        <dbReference type="ChEBI" id="CHEBI:456215"/>
        <dbReference type="EC" id="2.4.2.7"/>
    </reaction>
</comment>
<evidence type="ECO:0000256" key="4">
    <source>
        <dbReference type="ARBA" id="ARBA00004659"/>
    </source>
</evidence>
<dbReference type="PANTHER" id="PTHR32315:SF3">
    <property type="entry name" value="ADENINE PHOSPHORIBOSYLTRANSFERASE"/>
    <property type="match status" value="1"/>
</dbReference>
<dbReference type="InterPro" id="IPR000836">
    <property type="entry name" value="PRTase_dom"/>
</dbReference>
<evidence type="ECO:0000256" key="3">
    <source>
        <dbReference type="ARBA" id="ARBA00004496"/>
    </source>
</evidence>
<comment type="function">
    <text evidence="2 11">Catalyzes a salvage reaction resulting in the formation of AMP, that is energically less costly than de novo synthesis.</text>
</comment>